<feature type="transmembrane region" description="Helical" evidence="9">
    <location>
        <begin position="72"/>
        <end position="97"/>
    </location>
</feature>
<dbReference type="GO" id="GO:0005789">
    <property type="term" value="C:endoplasmic reticulum membrane"/>
    <property type="evidence" value="ECO:0007669"/>
    <property type="project" value="UniProtKB-SubCell"/>
</dbReference>
<evidence type="ECO:0000256" key="5">
    <source>
        <dbReference type="ARBA" id="ARBA00022692"/>
    </source>
</evidence>
<comment type="subcellular location">
    <subcellularLocation>
        <location evidence="1">Endoplasmic reticulum membrane</location>
        <topology evidence="1">Multi-pass membrane protein</topology>
    </subcellularLocation>
    <subcellularLocation>
        <location evidence="2">Lipid droplet</location>
    </subcellularLocation>
</comment>
<proteinExistence type="inferred from homology"/>
<evidence type="ECO:0000256" key="6">
    <source>
        <dbReference type="ARBA" id="ARBA00022824"/>
    </source>
</evidence>
<feature type="transmembrane region" description="Helical" evidence="9">
    <location>
        <begin position="103"/>
        <end position="132"/>
    </location>
</feature>
<evidence type="ECO:0000256" key="4">
    <source>
        <dbReference type="ARBA" id="ARBA00022677"/>
    </source>
</evidence>
<organism evidence="10 11">
    <name type="scientific">Xyrichtys novacula</name>
    <name type="common">Pearly razorfish</name>
    <name type="synonym">Hemipteronotus novacula</name>
    <dbReference type="NCBI Taxonomy" id="13765"/>
    <lineage>
        <taxon>Eukaryota</taxon>
        <taxon>Metazoa</taxon>
        <taxon>Chordata</taxon>
        <taxon>Craniata</taxon>
        <taxon>Vertebrata</taxon>
        <taxon>Euteleostomi</taxon>
        <taxon>Actinopterygii</taxon>
        <taxon>Neopterygii</taxon>
        <taxon>Teleostei</taxon>
        <taxon>Neoteleostei</taxon>
        <taxon>Acanthomorphata</taxon>
        <taxon>Eupercaria</taxon>
        <taxon>Labriformes</taxon>
        <taxon>Labridae</taxon>
        <taxon>Xyrichtys</taxon>
    </lineage>
</organism>
<gene>
    <name evidence="10" type="ORF">XNOV1_A020506</name>
</gene>
<keyword evidence="8 9" id="KW-0472">Membrane</keyword>
<sequence length="155" mass="16687">MSEEVQRRSSSGSGTDLQELWGSLSTQLNQLYEDPRVTKLMNTRLGLYLSSHPVLALTVLLFSALAALPVGLFITFAVVTAVMSAVGFVFFEVFLLFVGGVTLLSVLVGIALFSAVASFIANVLYFAIASILNRYNQQLMKGGVSLGQSEGLKKM</sequence>
<evidence type="ECO:0000256" key="8">
    <source>
        <dbReference type="ARBA" id="ARBA00023136"/>
    </source>
</evidence>
<evidence type="ECO:0000313" key="11">
    <source>
        <dbReference type="Proteomes" id="UP001178508"/>
    </source>
</evidence>
<dbReference type="Proteomes" id="UP001178508">
    <property type="component" value="Chromosome 16"/>
</dbReference>
<protein>
    <submittedName>
        <fullName evidence="10">Lipid droplet assembly factor 1-like</fullName>
    </submittedName>
</protein>
<keyword evidence="4" id="KW-0551">Lipid droplet</keyword>
<keyword evidence="11" id="KW-1185">Reference proteome</keyword>
<keyword evidence="5 9" id="KW-0812">Transmembrane</keyword>
<evidence type="ECO:0000256" key="2">
    <source>
        <dbReference type="ARBA" id="ARBA00004502"/>
    </source>
</evidence>
<dbReference type="InterPro" id="IPR029709">
    <property type="entry name" value="LDAF1"/>
</dbReference>
<dbReference type="GO" id="GO:0005811">
    <property type="term" value="C:lipid droplet"/>
    <property type="evidence" value="ECO:0007669"/>
    <property type="project" value="UniProtKB-SubCell"/>
</dbReference>
<evidence type="ECO:0000256" key="3">
    <source>
        <dbReference type="ARBA" id="ARBA00007618"/>
    </source>
</evidence>
<dbReference type="Pfam" id="PF16015">
    <property type="entry name" value="Promethin"/>
    <property type="match status" value="1"/>
</dbReference>
<reference evidence="10" key="1">
    <citation type="submission" date="2023-08" db="EMBL/GenBank/DDBJ databases">
        <authorList>
            <person name="Alioto T."/>
            <person name="Alioto T."/>
            <person name="Gomez Garrido J."/>
        </authorList>
    </citation>
    <scope>NUCLEOTIDE SEQUENCE</scope>
</reference>
<dbReference type="AlphaFoldDB" id="A0AAV1GRH6"/>
<dbReference type="EMBL" id="OY660879">
    <property type="protein sequence ID" value="CAJ1074993.1"/>
    <property type="molecule type" value="Genomic_DNA"/>
</dbReference>
<comment type="similarity">
    <text evidence="3">Belongs to the LDAF1 family.</text>
</comment>
<keyword evidence="7 9" id="KW-1133">Transmembrane helix</keyword>
<dbReference type="PANTHER" id="PTHR14275">
    <property type="entry name" value="PROMETHIN"/>
    <property type="match status" value="1"/>
</dbReference>
<accession>A0AAV1GRH6</accession>
<feature type="transmembrane region" description="Helical" evidence="9">
    <location>
        <begin position="45"/>
        <end position="65"/>
    </location>
</feature>
<evidence type="ECO:0000313" key="10">
    <source>
        <dbReference type="EMBL" id="CAJ1074993.1"/>
    </source>
</evidence>
<evidence type="ECO:0000256" key="7">
    <source>
        <dbReference type="ARBA" id="ARBA00022989"/>
    </source>
</evidence>
<name>A0AAV1GRH6_XYRNO</name>
<evidence type="ECO:0000256" key="1">
    <source>
        <dbReference type="ARBA" id="ARBA00004477"/>
    </source>
</evidence>
<evidence type="ECO:0000256" key="9">
    <source>
        <dbReference type="SAM" id="Phobius"/>
    </source>
</evidence>
<dbReference type="PANTHER" id="PTHR14275:SF0">
    <property type="entry name" value="LIPID DROPLET ASSEMBLY FACTOR 1"/>
    <property type="match status" value="1"/>
</dbReference>
<keyword evidence="6" id="KW-0256">Endoplasmic reticulum</keyword>